<feature type="compositionally biased region" description="Low complexity" evidence="3">
    <location>
        <begin position="34"/>
        <end position="45"/>
    </location>
</feature>
<evidence type="ECO:0000313" key="5">
    <source>
        <dbReference type="Proteomes" id="UP000661507"/>
    </source>
</evidence>
<comment type="caution">
    <text evidence="4">The sequence shown here is derived from an EMBL/GenBank/DDBJ whole genome shotgun (WGS) entry which is preliminary data.</text>
</comment>
<comment type="subcellular location">
    <subcellularLocation>
        <location evidence="2">Cytoplasm</location>
    </subcellularLocation>
</comment>
<evidence type="ECO:0000256" key="3">
    <source>
        <dbReference type="SAM" id="MobiDB-lite"/>
    </source>
</evidence>
<dbReference type="GO" id="GO:0042256">
    <property type="term" value="P:cytosolic ribosome assembly"/>
    <property type="evidence" value="ECO:0007669"/>
    <property type="project" value="UniProtKB-UniRule"/>
</dbReference>
<evidence type="ECO:0000256" key="1">
    <source>
        <dbReference type="ARBA" id="ARBA00010574"/>
    </source>
</evidence>
<feature type="region of interest" description="Disordered" evidence="3">
    <location>
        <begin position="28"/>
        <end position="208"/>
    </location>
</feature>
<dbReference type="GO" id="GO:0043023">
    <property type="term" value="F:ribosomal large subunit binding"/>
    <property type="evidence" value="ECO:0007669"/>
    <property type="project" value="TreeGrafter"/>
</dbReference>
<reference evidence="4" key="1">
    <citation type="journal article" date="2014" name="Int. J. Syst. Evol. Microbiol.">
        <title>Complete genome sequence of Corynebacterium casei LMG S-19264T (=DSM 44701T), isolated from a smear-ripened cheese.</title>
        <authorList>
            <consortium name="US DOE Joint Genome Institute (JGI-PGF)"/>
            <person name="Walter F."/>
            <person name="Albersmeier A."/>
            <person name="Kalinowski J."/>
            <person name="Ruckert C."/>
        </authorList>
    </citation>
    <scope>NUCLEOTIDE SEQUENCE</scope>
    <source>
        <strain evidence="4">CGMCC 1.3617</strain>
    </source>
</reference>
<sequence length="328" mass="34491">MLGSGARTRRIRHRHPTSAVWRCHGREEGAIARTPKTTETKPAAKAKAEPKAKAKGAAETEPKVKAKAAAKDEPKVKAKAAAKDAPKAKTKAAAKDAPKVKAKAAAKDAPKAKTKAAAKDEPKVKAKAAAKDAPKVKAKAAAKDAPKAKAKAAAKDAPKVKAKAAAKDAPKAKAKAAAKDAPKAKAKAAPVAEAPAAPRPKRTSKREKLTPDRLTTIVEAAMASLEDDKAENIVLLDVTGRADYADRLIIATGQVERQLQAMATHLDEALNKVGMNIKRDAIQASPDWVLIDAGDLVIHLFRPEARDLYRIERMWGPESPGASNATPG</sequence>
<gene>
    <name evidence="2" type="primary">rsfS</name>
    <name evidence="4" type="ORF">GCM10011320_06850</name>
</gene>
<evidence type="ECO:0000313" key="4">
    <source>
        <dbReference type="EMBL" id="GGJ02644.1"/>
    </source>
</evidence>
<comment type="subunit">
    <text evidence="2">Interacts with ribosomal protein uL14 (rplN).</text>
</comment>
<reference evidence="4" key="2">
    <citation type="submission" date="2020-09" db="EMBL/GenBank/DDBJ databases">
        <authorList>
            <person name="Sun Q."/>
            <person name="Zhou Y."/>
        </authorList>
    </citation>
    <scope>NUCLEOTIDE SEQUENCE</scope>
    <source>
        <strain evidence="4">CGMCC 1.3617</strain>
    </source>
</reference>
<dbReference type="Pfam" id="PF02410">
    <property type="entry name" value="RsfS"/>
    <property type="match status" value="1"/>
</dbReference>
<accession>A0A917K9W4</accession>
<dbReference type="GO" id="GO:0005737">
    <property type="term" value="C:cytoplasm"/>
    <property type="evidence" value="ECO:0007669"/>
    <property type="project" value="UniProtKB-SubCell"/>
</dbReference>
<dbReference type="AlphaFoldDB" id="A0A917K9W4"/>
<dbReference type="Gene3D" id="3.30.460.10">
    <property type="entry name" value="Beta Polymerase, domain 2"/>
    <property type="match status" value="1"/>
</dbReference>
<comment type="similarity">
    <text evidence="1 2">Belongs to the Iojap/RsfS family.</text>
</comment>
<dbReference type="PANTHER" id="PTHR21043">
    <property type="entry name" value="IOJAP SUPERFAMILY ORTHOLOG"/>
    <property type="match status" value="1"/>
</dbReference>
<proteinExistence type="inferred from homology"/>
<dbReference type="GO" id="GO:0090071">
    <property type="term" value="P:negative regulation of ribosome biogenesis"/>
    <property type="evidence" value="ECO:0007669"/>
    <property type="project" value="UniProtKB-UniRule"/>
</dbReference>
<evidence type="ECO:0000256" key="2">
    <source>
        <dbReference type="HAMAP-Rule" id="MF_01477"/>
    </source>
</evidence>
<dbReference type="EMBL" id="BMKW01000002">
    <property type="protein sequence ID" value="GGJ02644.1"/>
    <property type="molecule type" value="Genomic_DNA"/>
</dbReference>
<dbReference type="Proteomes" id="UP000661507">
    <property type="component" value="Unassembled WGS sequence"/>
</dbReference>
<dbReference type="InterPro" id="IPR043519">
    <property type="entry name" value="NT_sf"/>
</dbReference>
<dbReference type="GO" id="GO:0017148">
    <property type="term" value="P:negative regulation of translation"/>
    <property type="evidence" value="ECO:0007669"/>
    <property type="project" value="UniProtKB-UniRule"/>
</dbReference>
<dbReference type="SUPFAM" id="SSF81301">
    <property type="entry name" value="Nucleotidyltransferase"/>
    <property type="match status" value="1"/>
</dbReference>
<dbReference type="PANTHER" id="PTHR21043:SF0">
    <property type="entry name" value="MITOCHONDRIAL ASSEMBLY OF RIBOSOMAL LARGE SUBUNIT PROTEIN 1"/>
    <property type="match status" value="1"/>
</dbReference>
<dbReference type="InterPro" id="IPR004394">
    <property type="entry name" value="Iojap/RsfS/C7orf30"/>
</dbReference>
<feature type="compositionally biased region" description="Basic and acidic residues" evidence="3">
    <location>
        <begin position="46"/>
        <end position="183"/>
    </location>
</feature>
<organism evidence="4 5">
    <name type="scientific">Neoroseomonas lacus</name>
    <dbReference type="NCBI Taxonomy" id="287609"/>
    <lineage>
        <taxon>Bacteria</taxon>
        <taxon>Pseudomonadati</taxon>
        <taxon>Pseudomonadota</taxon>
        <taxon>Alphaproteobacteria</taxon>
        <taxon>Acetobacterales</taxon>
        <taxon>Acetobacteraceae</taxon>
        <taxon>Neoroseomonas</taxon>
    </lineage>
</organism>
<protein>
    <recommendedName>
        <fullName evidence="2">Ribosomal silencing factor RsfS</fullName>
    </recommendedName>
</protein>
<feature type="compositionally biased region" description="Low complexity" evidence="3">
    <location>
        <begin position="187"/>
        <end position="196"/>
    </location>
</feature>
<dbReference type="NCBIfam" id="TIGR00090">
    <property type="entry name" value="rsfS_iojap_ybeB"/>
    <property type="match status" value="1"/>
</dbReference>
<dbReference type="HAMAP" id="MF_01477">
    <property type="entry name" value="Iojap_RsfS"/>
    <property type="match status" value="1"/>
</dbReference>
<keyword evidence="5" id="KW-1185">Reference proteome</keyword>
<name>A0A917K9W4_9PROT</name>
<comment type="function">
    <text evidence="2">Functions as a ribosomal silencing factor. Interacts with ribosomal protein uL14 (rplN), blocking formation of intersubunit bridge B8. Prevents association of the 30S and 50S ribosomal subunits and the formation of functional ribosomes, thus repressing translation.</text>
</comment>
<keyword evidence="2" id="KW-0678">Repressor</keyword>
<keyword evidence="2" id="KW-0810">Translation regulation</keyword>
<keyword evidence="2" id="KW-0963">Cytoplasm</keyword>